<evidence type="ECO:0000256" key="1">
    <source>
        <dbReference type="SAM" id="Phobius"/>
    </source>
</evidence>
<keyword evidence="1" id="KW-0472">Membrane</keyword>
<dbReference type="EMBL" id="PPEL01000063">
    <property type="protein sequence ID" value="PNV64845.1"/>
    <property type="molecule type" value="Genomic_DNA"/>
</dbReference>
<reference evidence="2 3" key="1">
    <citation type="journal article" date="2018" name="Int. J. Syst. Evol. Microbiol.">
        <title>Rubneribacter badeniensis gen. nov., sp. nov. and Enteroscipio rubneri gen. nov., sp. nov., new members of the Eggerthellaceae isolated from human faeces.</title>
        <authorList>
            <person name="Danylec N."/>
            <person name="Gobl A."/>
            <person name="Stoll D.A."/>
            <person name="Hetzer B."/>
            <person name="Kulling S.E."/>
            <person name="Huch M."/>
        </authorList>
    </citation>
    <scope>NUCLEOTIDE SEQUENCE [LARGE SCALE GENOMIC DNA]</scope>
    <source>
        <strain evidence="2 3">ResAG-85</strain>
    </source>
</reference>
<sequence>MDGPRPAWRLALVATGSAVSAYGITLAIGAGFGGGTLAVLWQGVARTFGLTLGQASFAVAALMIAFSLAYDRRQICLGTVLYQVVYGLLVDAFSGVHGYTGRPVADAALMMAGIVLFAVGTGLYAATDTGRGSYEAVTFSLSEKNGWPAGRVRVASDAAVVALGVLLGGELGLCTACMMLASGPVIQWSAGLTRRRLLGCKD</sequence>
<dbReference type="Pfam" id="PF19700">
    <property type="entry name" value="DUF6198"/>
    <property type="match status" value="1"/>
</dbReference>
<dbReference type="PANTHER" id="PTHR40078:SF1">
    <property type="entry name" value="INTEGRAL MEMBRANE PROTEIN"/>
    <property type="match status" value="1"/>
</dbReference>
<organism evidence="2 3">
    <name type="scientific">Rubneribacter badeniensis</name>
    <dbReference type="NCBI Taxonomy" id="2070688"/>
    <lineage>
        <taxon>Bacteria</taxon>
        <taxon>Bacillati</taxon>
        <taxon>Actinomycetota</taxon>
        <taxon>Coriobacteriia</taxon>
        <taxon>Eggerthellales</taxon>
        <taxon>Eggerthellaceae</taxon>
        <taxon>Rubneribacter</taxon>
    </lineage>
</organism>
<evidence type="ECO:0000313" key="3">
    <source>
        <dbReference type="Proteomes" id="UP000236488"/>
    </source>
</evidence>
<keyword evidence="1" id="KW-1133">Transmembrane helix</keyword>
<evidence type="ECO:0008006" key="4">
    <source>
        <dbReference type="Google" id="ProtNLM"/>
    </source>
</evidence>
<protein>
    <recommendedName>
        <fullName evidence="4">YitT family protein</fullName>
    </recommendedName>
</protein>
<feature type="transmembrane region" description="Helical" evidence="1">
    <location>
        <begin position="158"/>
        <end position="186"/>
    </location>
</feature>
<feature type="transmembrane region" description="Helical" evidence="1">
    <location>
        <begin position="80"/>
        <end position="100"/>
    </location>
</feature>
<feature type="transmembrane region" description="Helical" evidence="1">
    <location>
        <begin position="107"/>
        <end position="126"/>
    </location>
</feature>
<keyword evidence="3" id="KW-1185">Reference proteome</keyword>
<dbReference type="InterPro" id="IPR038750">
    <property type="entry name" value="YczE/YyaS-like"/>
</dbReference>
<evidence type="ECO:0000313" key="2">
    <source>
        <dbReference type="EMBL" id="PNV64845.1"/>
    </source>
</evidence>
<comment type="caution">
    <text evidence="2">The sequence shown here is derived from an EMBL/GenBank/DDBJ whole genome shotgun (WGS) entry which is preliminary data.</text>
</comment>
<gene>
    <name evidence="2" type="ORF">C2L80_09700</name>
</gene>
<dbReference type="Proteomes" id="UP000236488">
    <property type="component" value="Unassembled WGS sequence"/>
</dbReference>
<feature type="transmembrane region" description="Helical" evidence="1">
    <location>
        <begin position="48"/>
        <end position="68"/>
    </location>
</feature>
<dbReference type="AlphaFoldDB" id="A0A2K2U3E7"/>
<feature type="transmembrane region" description="Helical" evidence="1">
    <location>
        <begin position="20"/>
        <end position="41"/>
    </location>
</feature>
<dbReference type="PANTHER" id="PTHR40078">
    <property type="entry name" value="INTEGRAL MEMBRANE PROTEIN-RELATED"/>
    <property type="match status" value="1"/>
</dbReference>
<keyword evidence="1" id="KW-0812">Transmembrane</keyword>
<accession>A0A2K2U3E7</accession>
<proteinExistence type="predicted"/>
<name>A0A2K2U3E7_9ACTN</name>